<evidence type="ECO:0000256" key="5">
    <source>
        <dbReference type="ARBA" id="ARBA00022679"/>
    </source>
</evidence>
<evidence type="ECO:0000256" key="11">
    <source>
        <dbReference type="ARBA" id="ARBA00048179"/>
    </source>
</evidence>
<dbReference type="AlphaFoldDB" id="A0A382H8K1"/>
<evidence type="ECO:0000256" key="9">
    <source>
        <dbReference type="ARBA" id="ARBA00023004"/>
    </source>
</evidence>
<keyword evidence="8" id="KW-0784">Thiamine biosynthesis</keyword>
<organism evidence="13">
    <name type="scientific">marine metagenome</name>
    <dbReference type="NCBI Taxonomy" id="408172"/>
    <lineage>
        <taxon>unclassified sequences</taxon>
        <taxon>metagenomes</taxon>
        <taxon>ecological metagenomes</taxon>
    </lineage>
</organism>
<evidence type="ECO:0000256" key="7">
    <source>
        <dbReference type="ARBA" id="ARBA00022898"/>
    </source>
</evidence>
<comment type="similarity">
    <text evidence="3">Belongs to the NMT1/THI5 family.</text>
</comment>
<dbReference type="InterPro" id="IPR027939">
    <property type="entry name" value="NMT1/THI5"/>
</dbReference>
<dbReference type="PANTHER" id="PTHR31528:SF1">
    <property type="entry name" value="4-AMINO-5-HYDROXYMETHYL-2-METHYLPYRIMIDINE PHOSPHATE SYNTHASE THI11-RELATED"/>
    <property type="match status" value="1"/>
</dbReference>
<dbReference type="GO" id="GO:0009228">
    <property type="term" value="P:thiamine biosynthetic process"/>
    <property type="evidence" value="ECO:0007669"/>
    <property type="project" value="UniProtKB-KW"/>
</dbReference>
<dbReference type="PANTHER" id="PTHR31528">
    <property type="entry name" value="4-AMINO-5-HYDROXYMETHYL-2-METHYLPYRIMIDINE PHOSPHATE SYNTHASE THI11-RELATED"/>
    <property type="match status" value="1"/>
</dbReference>
<comment type="subunit">
    <text evidence="4">Homodimer.</text>
</comment>
<protein>
    <recommendedName>
        <fullName evidence="10">Thiamine pyrimidine synthase</fullName>
    </recommendedName>
</protein>
<evidence type="ECO:0000256" key="1">
    <source>
        <dbReference type="ARBA" id="ARBA00003469"/>
    </source>
</evidence>
<evidence type="ECO:0000256" key="10">
    <source>
        <dbReference type="ARBA" id="ARBA00033171"/>
    </source>
</evidence>
<evidence type="ECO:0000256" key="6">
    <source>
        <dbReference type="ARBA" id="ARBA00022723"/>
    </source>
</evidence>
<dbReference type="SUPFAM" id="SSF53850">
    <property type="entry name" value="Periplasmic binding protein-like II"/>
    <property type="match status" value="1"/>
</dbReference>
<evidence type="ECO:0000256" key="8">
    <source>
        <dbReference type="ARBA" id="ARBA00022977"/>
    </source>
</evidence>
<reference evidence="13" key="1">
    <citation type="submission" date="2018-05" db="EMBL/GenBank/DDBJ databases">
        <authorList>
            <person name="Lanie J.A."/>
            <person name="Ng W.-L."/>
            <person name="Kazmierczak K.M."/>
            <person name="Andrzejewski T.M."/>
            <person name="Davidsen T.M."/>
            <person name="Wayne K.J."/>
            <person name="Tettelin H."/>
            <person name="Glass J.I."/>
            <person name="Rusch D."/>
            <person name="Podicherti R."/>
            <person name="Tsui H.-C.T."/>
            <person name="Winkler M.E."/>
        </authorList>
    </citation>
    <scope>NUCLEOTIDE SEQUENCE</scope>
</reference>
<feature type="domain" description="SsuA/THI5-like" evidence="12">
    <location>
        <begin position="50"/>
        <end position="257"/>
    </location>
</feature>
<evidence type="ECO:0000256" key="3">
    <source>
        <dbReference type="ARBA" id="ARBA00009406"/>
    </source>
</evidence>
<accession>A0A382H8K1</accession>
<dbReference type="InterPro" id="IPR015168">
    <property type="entry name" value="SsuA/THI5"/>
</dbReference>
<comment type="catalytic activity">
    <reaction evidence="11">
        <text>N(6)-(pyridoxal phosphate)-L-lysyl-[4-amino-5-hydroxymethyl-2-methylpyrimidine phosphate synthase] + L-histidyl-[4-amino-5-hydroxymethyl-2-methylpyrimidine phosphate synthase] + 2 Fe(3+) + 4 H2O = L-lysyl-[4-amino-5-hydroxymethyl-2-methylpyrimidine phosphate synthase] + (2S)-2-amino-5-hydroxy-4-oxopentanoyl-[4-amino-5-hydroxymethyl-2-methylpyrimidine phosphate synthase] + 4-amino-2-methyl-5-(phosphooxymethyl)pyrimidine + 3-oxopropanoate + 2 Fe(2+) + 2 H(+)</text>
        <dbReference type="Rhea" id="RHEA:65756"/>
        <dbReference type="Rhea" id="RHEA-COMP:16892"/>
        <dbReference type="Rhea" id="RHEA-COMP:16893"/>
        <dbReference type="Rhea" id="RHEA-COMP:16894"/>
        <dbReference type="Rhea" id="RHEA-COMP:16895"/>
        <dbReference type="ChEBI" id="CHEBI:15377"/>
        <dbReference type="ChEBI" id="CHEBI:15378"/>
        <dbReference type="ChEBI" id="CHEBI:29033"/>
        <dbReference type="ChEBI" id="CHEBI:29034"/>
        <dbReference type="ChEBI" id="CHEBI:29969"/>
        <dbReference type="ChEBI" id="CHEBI:29979"/>
        <dbReference type="ChEBI" id="CHEBI:33190"/>
        <dbReference type="ChEBI" id="CHEBI:58354"/>
        <dbReference type="ChEBI" id="CHEBI:143915"/>
        <dbReference type="ChEBI" id="CHEBI:157692"/>
    </reaction>
    <physiologicalReaction direction="left-to-right" evidence="11">
        <dbReference type="Rhea" id="RHEA:65757"/>
    </physiologicalReaction>
</comment>
<name>A0A382H8K1_9ZZZZ</name>
<keyword evidence="9" id="KW-0408">Iron</keyword>
<evidence type="ECO:0000259" key="12">
    <source>
        <dbReference type="Pfam" id="PF09084"/>
    </source>
</evidence>
<gene>
    <name evidence="13" type="ORF">METZ01_LOCUS236482</name>
</gene>
<keyword evidence="5" id="KW-0808">Transferase</keyword>
<evidence type="ECO:0000256" key="4">
    <source>
        <dbReference type="ARBA" id="ARBA00011738"/>
    </source>
</evidence>
<proteinExistence type="inferred from homology"/>
<dbReference type="Pfam" id="PF09084">
    <property type="entry name" value="NMT1"/>
    <property type="match status" value="1"/>
</dbReference>
<evidence type="ECO:0000256" key="2">
    <source>
        <dbReference type="ARBA" id="ARBA00004948"/>
    </source>
</evidence>
<keyword evidence="6" id="KW-0479">Metal-binding</keyword>
<comment type="pathway">
    <text evidence="2">Cofactor biosynthesis; thiamine diphosphate biosynthesis.</text>
</comment>
<dbReference type="GO" id="GO:0046872">
    <property type="term" value="F:metal ion binding"/>
    <property type="evidence" value="ECO:0007669"/>
    <property type="project" value="UniProtKB-KW"/>
</dbReference>
<evidence type="ECO:0000313" key="13">
    <source>
        <dbReference type="EMBL" id="SVB83628.1"/>
    </source>
</evidence>
<sequence>MEEAMKNVRLHVTKFVSGLLFGLALATGGSAAAAETVKFCFDWLPTSGDTPVLAAQKFGWFAEEGIELKITPGGEYDQVLSVGLGEHDMTVGPGPSVLFGHQQDLPVISVGVTQPFSPAGLICRPDRGLDADDPTTLAGVKVGIQPDSSYNTIWESYRDHYDLKGKVVEIPVGWDPIVMFTGQVDCFPDFLSLVPAMAAEEFGEPAVTYWTSAAQKTIGQNLITNDTFAAEHPDLVRGFVRAYARGMQWALRNTAEAVDLFLEVHPDFERSVMEIEAPALQSFWVSSVQEAEGLLFQNDQTWQPTHDILSTYGYIKKPIDVSLVYTTEFLPNPPIMP</sequence>
<dbReference type="EMBL" id="UINC01059810">
    <property type="protein sequence ID" value="SVB83628.1"/>
    <property type="molecule type" value="Genomic_DNA"/>
</dbReference>
<dbReference type="GO" id="GO:0016740">
    <property type="term" value="F:transferase activity"/>
    <property type="evidence" value="ECO:0007669"/>
    <property type="project" value="UniProtKB-KW"/>
</dbReference>
<keyword evidence="7" id="KW-0663">Pyridoxal phosphate</keyword>
<comment type="function">
    <text evidence="1">Responsible for the formation of the pyrimidine heterocycle in the thiamine biosynthesis pathway. Catalyzes the formation of hydroxymethylpyrimidine phosphate (HMP-P) from histidine and pyridoxal phosphate (PLP). The protein uses PLP and the active site histidine to form HMP-P, generating an inactive enzyme. The enzyme can only undergo a single turnover, which suggests it is a suicide enzyme.</text>
</comment>
<dbReference type="Gene3D" id="3.40.190.10">
    <property type="entry name" value="Periplasmic binding protein-like II"/>
    <property type="match status" value="2"/>
</dbReference>